<evidence type="ECO:0008006" key="3">
    <source>
        <dbReference type="Google" id="ProtNLM"/>
    </source>
</evidence>
<keyword evidence="2" id="KW-1185">Reference proteome</keyword>
<evidence type="ECO:0000313" key="2">
    <source>
        <dbReference type="Proteomes" id="UP001597557"/>
    </source>
</evidence>
<evidence type="ECO:0000313" key="1">
    <source>
        <dbReference type="EMBL" id="MFD2872673.1"/>
    </source>
</evidence>
<dbReference type="RefSeq" id="WP_377184591.1">
    <property type="nucleotide sequence ID" value="NZ_JBHUPD010000002.1"/>
</dbReference>
<accession>A0ABW5YBI7</accession>
<sequence>MTVIELKEKIRAQIDSIDDEKTLASISRNIELEMEHENGVYPLNAEQIAAIEDGLQQIANGQWISHEDVTKEIEEWLKK</sequence>
<proteinExistence type="predicted"/>
<name>A0ABW5YBI7_9SPHI</name>
<organism evidence="1 2">
    <name type="scientific">Mucilaginibacter ximonensis</name>
    <dbReference type="NCBI Taxonomy" id="538021"/>
    <lineage>
        <taxon>Bacteria</taxon>
        <taxon>Pseudomonadati</taxon>
        <taxon>Bacteroidota</taxon>
        <taxon>Sphingobacteriia</taxon>
        <taxon>Sphingobacteriales</taxon>
        <taxon>Sphingobacteriaceae</taxon>
        <taxon>Mucilaginibacter</taxon>
    </lineage>
</organism>
<protein>
    <recommendedName>
        <fullName evidence="3">Addiction module component</fullName>
    </recommendedName>
</protein>
<gene>
    <name evidence="1" type="ORF">ACFS5N_09355</name>
</gene>
<comment type="caution">
    <text evidence="1">The sequence shown here is derived from an EMBL/GenBank/DDBJ whole genome shotgun (WGS) entry which is preliminary data.</text>
</comment>
<dbReference type="Proteomes" id="UP001597557">
    <property type="component" value="Unassembled WGS sequence"/>
</dbReference>
<dbReference type="EMBL" id="JBHUPD010000002">
    <property type="protein sequence ID" value="MFD2872673.1"/>
    <property type="molecule type" value="Genomic_DNA"/>
</dbReference>
<reference evidence="2" key="1">
    <citation type="journal article" date="2019" name="Int. J. Syst. Evol. Microbiol.">
        <title>The Global Catalogue of Microorganisms (GCM) 10K type strain sequencing project: providing services to taxonomists for standard genome sequencing and annotation.</title>
        <authorList>
            <consortium name="The Broad Institute Genomics Platform"/>
            <consortium name="The Broad Institute Genome Sequencing Center for Infectious Disease"/>
            <person name="Wu L."/>
            <person name="Ma J."/>
        </authorList>
    </citation>
    <scope>NUCLEOTIDE SEQUENCE [LARGE SCALE GENOMIC DNA]</scope>
    <source>
        <strain evidence="2">KCTC 22437</strain>
    </source>
</reference>